<dbReference type="PANTHER" id="PTHR33525:SF3">
    <property type="entry name" value="RIBONUCLEASE Y"/>
    <property type="match status" value="1"/>
</dbReference>
<dbReference type="EMBL" id="JAEDAL010000002">
    <property type="protein sequence ID" value="MBH9552213.1"/>
    <property type="molecule type" value="Genomic_DNA"/>
</dbReference>
<reference evidence="2" key="1">
    <citation type="submission" date="2020-12" db="EMBL/GenBank/DDBJ databases">
        <title>The genome sequence of Inhella sp. 4Y17.</title>
        <authorList>
            <person name="Liu Y."/>
        </authorList>
    </citation>
    <scope>NUCLEOTIDE SEQUENCE</scope>
    <source>
        <strain evidence="2">4Y10</strain>
    </source>
</reference>
<dbReference type="InterPro" id="IPR013976">
    <property type="entry name" value="HDOD"/>
</dbReference>
<organism evidence="2 3">
    <name type="scientific">Inhella gelatinilytica</name>
    <dbReference type="NCBI Taxonomy" id="2795030"/>
    <lineage>
        <taxon>Bacteria</taxon>
        <taxon>Pseudomonadati</taxon>
        <taxon>Pseudomonadota</taxon>
        <taxon>Betaproteobacteria</taxon>
        <taxon>Burkholderiales</taxon>
        <taxon>Sphaerotilaceae</taxon>
        <taxon>Inhella</taxon>
    </lineage>
</organism>
<accession>A0A931NA90</accession>
<evidence type="ECO:0000313" key="2">
    <source>
        <dbReference type="EMBL" id="MBH9552213.1"/>
    </source>
</evidence>
<dbReference type="Pfam" id="PF08668">
    <property type="entry name" value="HDOD"/>
    <property type="match status" value="1"/>
</dbReference>
<evidence type="ECO:0000259" key="1">
    <source>
        <dbReference type="PROSITE" id="PS51833"/>
    </source>
</evidence>
<proteinExistence type="predicted"/>
<dbReference type="AlphaFoldDB" id="A0A931NA90"/>
<feature type="domain" description="HDOD" evidence="1">
    <location>
        <begin position="28"/>
        <end position="227"/>
    </location>
</feature>
<dbReference type="PROSITE" id="PS51833">
    <property type="entry name" value="HDOD"/>
    <property type="match status" value="1"/>
</dbReference>
<comment type="caution">
    <text evidence="2">The sequence shown here is derived from an EMBL/GenBank/DDBJ whole genome shotgun (WGS) entry which is preliminary data.</text>
</comment>
<gene>
    <name evidence="2" type="ORF">I7X43_05040</name>
</gene>
<dbReference type="PANTHER" id="PTHR33525">
    <property type="match status" value="1"/>
</dbReference>
<evidence type="ECO:0000313" key="3">
    <source>
        <dbReference type="Proteomes" id="UP000620139"/>
    </source>
</evidence>
<sequence>MDLPDRRLLERPLGSLSAWAQHFASQEIPVLASSAEALEQLRADEDNVDAHSIGETFSHDPLMCLKVLVAAASLGRERRNADAETITSAVVLMGITPFFANFPPQPTVEAWFADQPSALEGAMDVLHRSERSARFALAFAAHRMDQDAQVIHTAALLHDFAEVLLWFHAPTLASEIRRLQTADPTLRSVKAQKQVLGIELSLLEQALMKLWHLPPLLAHITDDRCESDPQVQTVRLAVRLARHSARGWDNPAIPDDVKDIGQLLNLASTPTLRLLQDIAGAPPTVREG</sequence>
<dbReference type="InterPro" id="IPR052340">
    <property type="entry name" value="RNase_Y/CdgJ"/>
</dbReference>
<keyword evidence="3" id="KW-1185">Reference proteome</keyword>
<protein>
    <submittedName>
        <fullName evidence="2">HDOD domain-containing protein</fullName>
    </submittedName>
</protein>
<dbReference type="Proteomes" id="UP000620139">
    <property type="component" value="Unassembled WGS sequence"/>
</dbReference>
<dbReference type="Gene3D" id="1.10.3210.10">
    <property type="entry name" value="Hypothetical protein af1432"/>
    <property type="match status" value="1"/>
</dbReference>
<name>A0A931NA90_9BURK</name>
<dbReference type="RefSeq" id="WP_198099839.1">
    <property type="nucleotide sequence ID" value="NZ_JAEDAL010000002.1"/>
</dbReference>
<dbReference type="SUPFAM" id="SSF109604">
    <property type="entry name" value="HD-domain/PDEase-like"/>
    <property type="match status" value="1"/>
</dbReference>